<dbReference type="Pfam" id="PF18741">
    <property type="entry name" value="MTES_1575"/>
    <property type="match status" value="1"/>
</dbReference>
<dbReference type="Proteomes" id="UP001190466">
    <property type="component" value="Chromosome"/>
</dbReference>
<dbReference type="SUPFAM" id="SSF52980">
    <property type="entry name" value="Restriction endonuclease-like"/>
    <property type="match status" value="1"/>
</dbReference>
<sequence>MSEALDDLLAAQGGVATTGQLLRVLGRAAFESGVAAGTFAPVWTGVYSRAEPDTLLRLRGLDLRAGEPVPICLGTAAAAYGFDVENTVDLHVLTPEGHQLRASDGLVVHRREGAPLTTIDGRVATEPAWTAVEVARGLRRARGLATLDAALRTGACDERALRNAVDRQAGRRGIVRVRELLPLASPLAESPMESESRLAMIDGGLPAPVLQYEIVDLSWRTWRVDFAWPQFRLAVEFDGFDWHSDTDAFRRDRQKLAALNELGWTMLSIVADDVRRRPAEMVRRIEGAMAARAA</sequence>
<feature type="domain" description="Restriction endonuclease type II-like" evidence="1">
    <location>
        <begin position="222"/>
        <end position="286"/>
    </location>
</feature>
<dbReference type="Gene3D" id="3.40.960.10">
    <property type="entry name" value="VSR Endonuclease"/>
    <property type="match status" value="1"/>
</dbReference>
<evidence type="ECO:0000313" key="2">
    <source>
        <dbReference type="EMBL" id="CAJ1585321.1"/>
    </source>
</evidence>
<evidence type="ECO:0000259" key="1">
    <source>
        <dbReference type="Pfam" id="PF18741"/>
    </source>
</evidence>
<accession>A0ABN9P233</accession>
<reference evidence="2 3" key="1">
    <citation type="submission" date="2023-08" db="EMBL/GenBank/DDBJ databases">
        <authorList>
            <person name="Folkvardsen B D."/>
            <person name="Norman A."/>
        </authorList>
    </citation>
    <scope>NUCLEOTIDE SEQUENCE [LARGE SCALE GENOMIC DNA]</scope>
    <source>
        <strain evidence="2 3">Mu0050</strain>
    </source>
</reference>
<name>A0ABN9P233_9MYCO</name>
<organism evidence="2 3">
    <name type="scientific">[Mycobacterium] wendilense</name>
    <dbReference type="NCBI Taxonomy" id="3064284"/>
    <lineage>
        <taxon>Bacteria</taxon>
        <taxon>Bacillati</taxon>
        <taxon>Actinomycetota</taxon>
        <taxon>Actinomycetes</taxon>
        <taxon>Mycobacteriales</taxon>
        <taxon>Mycobacteriaceae</taxon>
        <taxon>Mycolicibacter</taxon>
    </lineage>
</organism>
<proteinExistence type="predicted"/>
<protein>
    <submittedName>
        <fullName evidence="2">DUF559 domain-containing protein</fullName>
    </submittedName>
</protein>
<evidence type="ECO:0000313" key="3">
    <source>
        <dbReference type="Proteomes" id="UP001190466"/>
    </source>
</evidence>
<dbReference type="EMBL" id="OY726395">
    <property type="protein sequence ID" value="CAJ1585321.1"/>
    <property type="molecule type" value="Genomic_DNA"/>
</dbReference>
<dbReference type="InterPro" id="IPR049468">
    <property type="entry name" value="Restrct_endonuc-II-like_dom"/>
</dbReference>
<dbReference type="InterPro" id="IPR011335">
    <property type="entry name" value="Restrct_endonuc-II-like"/>
</dbReference>
<dbReference type="RefSeq" id="WP_316511533.1">
    <property type="nucleotide sequence ID" value="NZ_OY726395.1"/>
</dbReference>
<gene>
    <name evidence="2" type="ORF">MU0050_003652</name>
</gene>
<keyword evidence="3" id="KW-1185">Reference proteome</keyword>